<gene>
    <name evidence="1" type="ORF">P5658_17935</name>
</gene>
<sequence length="96" mass="11303">MKTFEKIVSIDEYKFRITITANESSRPGRWSVKWIDVKNVQNNKIVYRGGDLSYSNYPLKYTFKLAAKAAKKALEKNKETNMEIEEFEKWDGVINF</sequence>
<protein>
    <submittedName>
        <fullName evidence="1">Uncharacterized protein</fullName>
    </submittedName>
</protein>
<accession>A0AC61YWL4</accession>
<organism evidence="1 2">
    <name type="scientific">Bacillus subtilis</name>
    <dbReference type="NCBI Taxonomy" id="1423"/>
    <lineage>
        <taxon>Bacteria</taxon>
        <taxon>Bacillati</taxon>
        <taxon>Bacillota</taxon>
        <taxon>Bacilli</taxon>
        <taxon>Bacillales</taxon>
        <taxon>Bacillaceae</taxon>
        <taxon>Bacillus</taxon>
    </lineage>
</organism>
<dbReference type="EMBL" id="CP121756">
    <property type="protein sequence ID" value="WGE06999.1"/>
    <property type="molecule type" value="Genomic_DNA"/>
</dbReference>
<reference evidence="1" key="1">
    <citation type="submission" date="2025-02" db="EMBL/GenBank/DDBJ databases">
        <title>Complete genome sequences of 52 Bacillus and Priestia strains isolated from West-African fermentations and 26 reference strains from the DSMZ collection.</title>
        <authorList>
            <person name="Wiedenbein E.S."/>
            <person name="Canoy T.S."/>
            <person name="Hui Y."/>
            <person name="Parkouda C."/>
            <person name="Dawende C."/>
            <person name="Ametefe E."/>
            <person name="Jespersen L."/>
            <person name="Nielsen D.S."/>
        </authorList>
    </citation>
    <scope>NUCLEOTIDE SEQUENCE</scope>
    <source>
        <strain evidence="1">PRO122</strain>
    </source>
</reference>
<dbReference type="Proteomes" id="UP001217185">
    <property type="component" value="Chromosome"/>
</dbReference>
<proteinExistence type="predicted"/>
<name>A0AC61YWL4_BACIU</name>
<evidence type="ECO:0000313" key="2">
    <source>
        <dbReference type="Proteomes" id="UP001217185"/>
    </source>
</evidence>
<evidence type="ECO:0000313" key="1">
    <source>
        <dbReference type="EMBL" id="WGE06999.1"/>
    </source>
</evidence>